<accession>A0ABW1LP07</accession>
<dbReference type="InterPro" id="IPR029068">
    <property type="entry name" value="Glyas_Bleomycin-R_OHBP_Dase"/>
</dbReference>
<feature type="domain" description="VOC" evidence="1">
    <location>
        <begin position="7"/>
        <end position="147"/>
    </location>
</feature>
<dbReference type="SUPFAM" id="SSF54593">
    <property type="entry name" value="Glyoxalase/Bleomycin resistance protein/Dihydroxybiphenyl dioxygenase"/>
    <property type="match status" value="1"/>
</dbReference>
<proteinExistence type="predicted"/>
<sequence>MSIASGPIIQVCWVTDDIAATERLLSEQFGVGAWTRIPDVRFGPESTTLRGEPVDCTLHVSLGYAGDLQLELIQPVSGPSIHQEFLEARGPGLHHVCFAVDDVDAACTAAEAAGVPVLMRGSMMDGEIEFAYVDGAAGGAPYVELARIGPQMQAFYDAVRGRTG</sequence>
<dbReference type="InterPro" id="IPR037523">
    <property type="entry name" value="VOC_core"/>
</dbReference>
<gene>
    <name evidence="2" type="ORF">ACFPYL_20380</name>
</gene>
<dbReference type="RefSeq" id="WP_379158699.1">
    <property type="nucleotide sequence ID" value="NZ_JBHSRJ010000009.1"/>
</dbReference>
<reference evidence="3" key="1">
    <citation type="journal article" date="2019" name="Int. J. Syst. Evol. Microbiol.">
        <title>The Global Catalogue of Microorganisms (GCM) 10K type strain sequencing project: providing services to taxonomists for standard genome sequencing and annotation.</title>
        <authorList>
            <consortium name="The Broad Institute Genomics Platform"/>
            <consortium name="The Broad Institute Genome Sequencing Center for Infectious Disease"/>
            <person name="Wu L."/>
            <person name="Ma J."/>
        </authorList>
    </citation>
    <scope>NUCLEOTIDE SEQUENCE [LARGE SCALE GENOMIC DNA]</scope>
    <source>
        <strain evidence="3">CCUG 54522</strain>
    </source>
</reference>
<protein>
    <submittedName>
        <fullName evidence="2">VOC family protein</fullName>
    </submittedName>
</protein>
<evidence type="ECO:0000313" key="2">
    <source>
        <dbReference type="EMBL" id="MFC6045454.1"/>
    </source>
</evidence>
<dbReference type="Gene3D" id="3.10.180.10">
    <property type="entry name" value="2,3-Dihydroxybiphenyl 1,2-Dioxygenase, domain 1"/>
    <property type="match status" value="1"/>
</dbReference>
<name>A0ABW1LP07_9ACTN</name>
<organism evidence="2 3">
    <name type="scientific">Nocardioides hankookensis</name>
    <dbReference type="NCBI Taxonomy" id="443157"/>
    <lineage>
        <taxon>Bacteria</taxon>
        <taxon>Bacillati</taxon>
        <taxon>Actinomycetota</taxon>
        <taxon>Actinomycetes</taxon>
        <taxon>Propionibacteriales</taxon>
        <taxon>Nocardioidaceae</taxon>
        <taxon>Nocardioides</taxon>
    </lineage>
</organism>
<dbReference type="Proteomes" id="UP001596135">
    <property type="component" value="Unassembled WGS sequence"/>
</dbReference>
<dbReference type="PROSITE" id="PS51819">
    <property type="entry name" value="VOC"/>
    <property type="match status" value="1"/>
</dbReference>
<evidence type="ECO:0000259" key="1">
    <source>
        <dbReference type="PROSITE" id="PS51819"/>
    </source>
</evidence>
<dbReference type="Pfam" id="PF13669">
    <property type="entry name" value="Glyoxalase_4"/>
    <property type="match status" value="1"/>
</dbReference>
<keyword evidence="3" id="KW-1185">Reference proteome</keyword>
<evidence type="ECO:0000313" key="3">
    <source>
        <dbReference type="Proteomes" id="UP001596135"/>
    </source>
</evidence>
<comment type="caution">
    <text evidence="2">The sequence shown here is derived from an EMBL/GenBank/DDBJ whole genome shotgun (WGS) entry which is preliminary data.</text>
</comment>
<dbReference type="EMBL" id="JBHSRJ010000009">
    <property type="protein sequence ID" value="MFC6045454.1"/>
    <property type="molecule type" value="Genomic_DNA"/>
</dbReference>